<dbReference type="EMBL" id="CP031158">
    <property type="protein sequence ID" value="AXG98067.1"/>
    <property type="molecule type" value="Genomic_DNA"/>
</dbReference>
<evidence type="ECO:0000313" key="3">
    <source>
        <dbReference type="Proteomes" id="UP000253744"/>
    </source>
</evidence>
<dbReference type="NCBIfam" id="NF033545">
    <property type="entry name" value="transpos_IS630"/>
    <property type="match status" value="1"/>
</dbReference>
<dbReference type="Gene3D" id="3.30.420.10">
    <property type="entry name" value="Ribonuclease H-like superfamily/Ribonuclease H"/>
    <property type="match status" value="1"/>
</dbReference>
<feature type="domain" description="Tc1-like transposase DDE" evidence="1">
    <location>
        <begin position="1"/>
        <end position="137"/>
    </location>
</feature>
<organism evidence="2 3">
    <name type="scientific">Deinococcus wulumuqiensis</name>
    <dbReference type="NCBI Taxonomy" id="980427"/>
    <lineage>
        <taxon>Bacteria</taxon>
        <taxon>Thermotogati</taxon>
        <taxon>Deinococcota</taxon>
        <taxon>Deinococci</taxon>
        <taxon>Deinococcales</taxon>
        <taxon>Deinococcaceae</taxon>
        <taxon>Deinococcus</taxon>
    </lineage>
</organism>
<dbReference type="STRING" id="1288484.GCA_000348665_01242"/>
<evidence type="ECO:0000313" key="2">
    <source>
        <dbReference type="EMBL" id="AXG98067.1"/>
    </source>
</evidence>
<gene>
    <name evidence="2" type="ORF">DVJ83_01570</name>
</gene>
<proteinExistence type="predicted"/>
<dbReference type="InterPro" id="IPR047655">
    <property type="entry name" value="Transpos_IS630-like"/>
</dbReference>
<name>A0A345IEE5_9DEIO</name>
<dbReference type="AlphaFoldDB" id="A0A345IEE5"/>
<reference evidence="2 3" key="1">
    <citation type="submission" date="2018-07" db="EMBL/GenBank/DDBJ databases">
        <title>Complete Genome and Methylome Analysis of Deinococcus wulumuqiensis NEB 479.</title>
        <authorList>
            <person name="Fomenkov A."/>
            <person name="Luyten Y."/>
            <person name="Vincze T."/>
            <person name="Anton B.P."/>
            <person name="Clark T."/>
            <person name="Roberts R.J."/>
            <person name="Morgan R.D."/>
        </authorList>
    </citation>
    <scope>NUCLEOTIDE SEQUENCE [LARGE SCALE GENOMIC DNA]</scope>
    <source>
        <strain evidence="2 3">NEB 479</strain>
    </source>
</reference>
<dbReference type="InterPro" id="IPR038717">
    <property type="entry name" value="Tc1-like_DDE_dom"/>
</dbReference>
<dbReference type="InterPro" id="IPR036397">
    <property type="entry name" value="RNaseH_sf"/>
</dbReference>
<protein>
    <submittedName>
        <fullName evidence="2">IS630 family transposase</fullName>
    </submittedName>
</protein>
<dbReference type="RefSeq" id="WP_114671142.1">
    <property type="nucleotide sequence ID" value="NZ_CP031158.1"/>
</dbReference>
<dbReference type="KEGG" id="dwu:DVJ83_01570"/>
<sequence length="169" mass="19045">MDEQRVGLLPISAGIWAPTGQTPLRPVQPRYEWLYIYAFVNPETGESRFWLIPALNKDAYQAVMAAFTESVDAGPDHHVLVVEDGGGFHVPAQQGHPSGIETVRLPPYSPELQPAERLWQLTDATIANRCFESLDALSEVLGQQCAWLETQLDLLSQYTLFHWWPLCQN</sequence>
<dbReference type="GO" id="GO:0003676">
    <property type="term" value="F:nucleic acid binding"/>
    <property type="evidence" value="ECO:0007669"/>
    <property type="project" value="InterPro"/>
</dbReference>
<dbReference type="Pfam" id="PF13358">
    <property type="entry name" value="DDE_3"/>
    <property type="match status" value="1"/>
</dbReference>
<evidence type="ECO:0000259" key="1">
    <source>
        <dbReference type="Pfam" id="PF13358"/>
    </source>
</evidence>
<dbReference type="Proteomes" id="UP000253744">
    <property type="component" value="Chromosome"/>
</dbReference>
<accession>A0A345IEE5</accession>